<proteinExistence type="predicted"/>
<organism evidence="1 2">
    <name type="scientific">Microbacterium aquilitoris</name>
    <dbReference type="NCBI Taxonomy" id="3067307"/>
    <lineage>
        <taxon>Bacteria</taxon>
        <taxon>Bacillati</taxon>
        <taxon>Actinomycetota</taxon>
        <taxon>Actinomycetes</taxon>
        <taxon>Micrococcales</taxon>
        <taxon>Microbacteriaceae</taxon>
        <taxon>Microbacterium</taxon>
    </lineage>
</organism>
<protein>
    <submittedName>
        <fullName evidence="1">LmeA family phospholipid-binding protein</fullName>
    </submittedName>
</protein>
<name>A0ABU3GJ02_9MICO</name>
<reference evidence="1 2" key="1">
    <citation type="submission" date="2023-08" db="EMBL/GenBank/DDBJ databases">
        <title>Microbacterium aquilitoris sp. nov. and Microbacterium gwkjibeachense sp. nov., isolated from beach.</title>
        <authorList>
            <person name="Lee S.D."/>
            <person name="Yang H."/>
            <person name="Kim I."/>
        </authorList>
    </citation>
    <scope>NUCLEOTIDE SEQUENCE [LARGE SCALE GENOMIC DNA]</scope>
    <source>
        <strain evidence="1 2">KSW-18</strain>
    </source>
</reference>
<dbReference type="Pfam" id="PF11209">
    <property type="entry name" value="LmeA"/>
    <property type="match status" value="1"/>
</dbReference>
<dbReference type="InterPro" id="IPR021373">
    <property type="entry name" value="DUF2993"/>
</dbReference>
<evidence type="ECO:0000313" key="1">
    <source>
        <dbReference type="EMBL" id="MDT3330652.1"/>
    </source>
</evidence>
<evidence type="ECO:0000313" key="2">
    <source>
        <dbReference type="Proteomes" id="UP001262835"/>
    </source>
</evidence>
<sequence length="263" mass="27584">MATVTEVRPARRRPRRGVTWAVVIVLAVVGLLVAAEVAARIVTPQIIRDQIVQNVGLPADQKIDVDIPAPLLLPLVVVGQLPEIRLSADDVELNGITADVDVTADDVPMYTGADWSSANATVVLDQAQTRALLSKVDGFPAESVTLDPPDVALDTAFPILGTSVPVGVTLSPAARDGQIVLSPTTFRLGGADVSADALRQQLGPLVGSMLEELPVCVSQYLPKAMTLTGVSVAERGIVADFEIDSAILRDKAAQEPGSCDGDR</sequence>
<dbReference type="Proteomes" id="UP001262835">
    <property type="component" value="Unassembled WGS sequence"/>
</dbReference>
<gene>
    <name evidence="1" type="ORF">Q9S78_08205</name>
</gene>
<dbReference type="EMBL" id="JAUZVT010000002">
    <property type="protein sequence ID" value="MDT3330652.1"/>
    <property type="molecule type" value="Genomic_DNA"/>
</dbReference>
<accession>A0ABU3GJ02</accession>
<keyword evidence="2" id="KW-1185">Reference proteome</keyword>
<dbReference type="RefSeq" id="WP_026303028.1">
    <property type="nucleotide sequence ID" value="NZ_JAUZVT010000002.1"/>
</dbReference>
<comment type="caution">
    <text evidence="1">The sequence shown here is derived from an EMBL/GenBank/DDBJ whole genome shotgun (WGS) entry which is preliminary data.</text>
</comment>